<name>A0A6G0WPQ4_9STRA</name>
<dbReference type="VEuPathDB" id="FungiDB:AeMF1_018415"/>
<dbReference type="AlphaFoldDB" id="A0A6G0WPQ4"/>
<evidence type="ECO:0000313" key="2">
    <source>
        <dbReference type="EMBL" id="KAF0729349.1"/>
    </source>
</evidence>
<comment type="caution">
    <text evidence="2">The sequence shown here is derived from an EMBL/GenBank/DDBJ whole genome shotgun (WGS) entry which is preliminary data.</text>
</comment>
<gene>
    <name evidence="2" type="ORF">Ae201684_013093</name>
</gene>
<feature type="region of interest" description="Disordered" evidence="1">
    <location>
        <begin position="11"/>
        <end position="32"/>
    </location>
</feature>
<dbReference type="EMBL" id="VJMJ01000166">
    <property type="protein sequence ID" value="KAF0729349.1"/>
    <property type="molecule type" value="Genomic_DNA"/>
</dbReference>
<organism evidence="2 3">
    <name type="scientific">Aphanomyces euteiches</name>
    <dbReference type="NCBI Taxonomy" id="100861"/>
    <lineage>
        <taxon>Eukaryota</taxon>
        <taxon>Sar</taxon>
        <taxon>Stramenopiles</taxon>
        <taxon>Oomycota</taxon>
        <taxon>Saprolegniomycetes</taxon>
        <taxon>Saprolegniales</taxon>
        <taxon>Verrucalvaceae</taxon>
        <taxon>Aphanomyces</taxon>
    </lineage>
</organism>
<evidence type="ECO:0000313" key="3">
    <source>
        <dbReference type="Proteomes" id="UP000481153"/>
    </source>
</evidence>
<protein>
    <submittedName>
        <fullName evidence="2">Uncharacterized protein</fullName>
    </submittedName>
</protein>
<evidence type="ECO:0000256" key="1">
    <source>
        <dbReference type="SAM" id="MobiDB-lite"/>
    </source>
</evidence>
<proteinExistence type="predicted"/>
<keyword evidence="3" id="KW-1185">Reference proteome</keyword>
<reference evidence="2 3" key="1">
    <citation type="submission" date="2019-07" db="EMBL/GenBank/DDBJ databases">
        <title>Genomics analysis of Aphanomyces spp. identifies a new class of oomycete effector associated with host adaptation.</title>
        <authorList>
            <person name="Gaulin E."/>
        </authorList>
    </citation>
    <scope>NUCLEOTIDE SEQUENCE [LARGE SCALE GENOMIC DNA]</scope>
    <source>
        <strain evidence="2 3">ATCC 201684</strain>
    </source>
</reference>
<dbReference type="Proteomes" id="UP000481153">
    <property type="component" value="Unassembled WGS sequence"/>
</dbReference>
<accession>A0A6G0WPQ4</accession>
<sequence>MTPLKVLARRRHAALDESTTARASPSPAFKTPLGDRHQAVVAMYDLKYRQQANDVVTPSSNRQLLDLESIESIADVNNRLVRERTAFELEKEMWQTKLQDQHANLQNVLQAARELKLHVLQKQERGEIPAAAAGRPR</sequence>